<dbReference type="Proteomes" id="UP001177023">
    <property type="component" value="Unassembled WGS sequence"/>
</dbReference>
<feature type="region of interest" description="Disordered" evidence="1">
    <location>
        <begin position="1"/>
        <end position="20"/>
    </location>
</feature>
<feature type="compositionally biased region" description="Basic and acidic residues" evidence="1">
    <location>
        <begin position="382"/>
        <end position="391"/>
    </location>
</feature>
<accession>A0AA36CAH5</accession>
<keyword evidence="2" id="KW-0472">Membrane</keyword>
<reference evidence="3" key="1">
    <citation type="submission" date="2023-06" db="EMBL/GenBank/DDBJ databases">
        <authorList>
            <person name="Delattre M."/>
        </authorList>
    </citation>
    <scope>NUCLEOTIDE SEQUENCE</scope>
    <source>
        <strain evidence="3">AF72</strain>
    </source>
</reference>
<evidence type="ECO:0000256" key="1">
    <source>
        <dbReference type="SAM" id="MobiDB-lite"/>
    </source>
</evidence>
<proteinExistence type="predicted"/>
<keyword evidence="2" id="KW-0812">Transmembrane</keyword>
<comment type="caution">
    <text evidence="3">The sequence shown here is derived from an EMBL/GenBank/DDBJ whole genome shotgun (WGS) entry which is preliminary data.</text>
</comment>
<evidence type="ECO:0000313" key="3">
    <source>
        <dbReference type="EMBL" id="CAJ0565422.1"/>
    </source>
</evidence>
<gene>
    <name evidence="3" type="ORF">MSPICULIGERA_LOCUS4063</name>
</gene>
<organism evidence="3 4">
    <name type="scientific">Mesorhabditis spiculigera</name>
    <dbReference type="NCBI Taxonomy" id="96644"/>
    <lineage>
        <taxon>Eukaryota</taxon>
        <taxon>Metazoa</taxon>
        <taxon>Ecdysozoa</taxon>
        <taxon>Nematoda</taxon>
        <taxon>Chromadorea</taxon>
        <taxon>Rhabditida</taxon>
        <taxon>Rhabditina</taxon>
        <taxon>Rhabditomorpha</taxon>
        <taxon>Rhabditoidea</taxon>
        <taxon>Rhabditidae</taxon>
        <taxon>Mesorhabditinae</taxon>
        <taxon>Mesorhabditis</taxon>
    </lineage>
</organism>
<dbReference type="AlphaFoldDB" id="A0AA36CAH5"/>
<sequence>MSRVHSSDTQPPPVFHEKDGEEQRPVIPYAFLILSFICVCLSFGCSLVTSITSTQIHEYGNGSLEDFYSEWDFRYDASQTFVNFTIQKRSYLSNPQKEMLKGVDTIGFLIMVVPLICFYNNRAFLLAAIFSIVPSFFLPTSINVQTYVVALMLRILQGIGWISVASALIVFPLSGILMSSGLGWHAAHHVIAAALFVLLILFMLCHYSEDFKWDVVEKRWKEVVRGHSNGSHLFTMRLPYLSIYQDIQIWVCLFASSAHFSIIAIAPDIIPTLLIKKGQAIIGILTITVGLSGFAYGGVFRMAQLRSKQFHGFILIHLLVSQVFAFFLTSLLTALISQNNEYTAWRNLLVGEAAVLAVTASLFYLAASKSPANWTNEGYEDTSMRPKRDDPLPQFPL</sequence>
<dbReference type="InterPro" id="IPR036259">
    <property type="entry name" value="MFS_trans_sf"/>
</dbReference>
<keyword evidence="2" id="KW-1133">Transmembrane helix</keyword>
<feature type="transmembrane region" description="Helical" evidence="2">
    <location>
        <begin position="26"/>
        <end position="48"/>
    </location>
</feature>
<feature type="transmembrane region" description="Helical" evidence="2">
    <location>
        <begin position="151"/>
        <end position="174"/>
    </location>
</feature>
<feature type="non-terminal residue" evidence="3">
    <location>
        <position position="1"/>
    </location>
</feature>
<feature type="transmembrane region" description="Helical" evidence="2">
    <location>
        <begin position="122"/>
        <end position="139"/>
    </location>
</feature>
<dbReference type="SUPFAM" id="SSF103473">
    <property type="entry name" value="MFS general substrate transporter"/>
    <property type="match status" value="1"/>
</dbReference>
<feature type="transmembrane region" description="Helical" evidence="2">
    <location>
        <begin position="247"/>
        <end position="266"/>
    </location>
</feature>
<name>A0AA36CAH5_9BILA</name>
<feature type="transmembrane region" description="Helical" evidence="2">
    <location>
        <begin position="278"/>
        <end position="300"/>
    </location>
</feature>
<keyword evidence="4" id="KW-1185">Reference proteome</keyword>
<evidence type="ECO:0000313" key="4">
    <source>
        <dbReference type="Proteomes" id="UP001177023"/>
    </source>
</evidence>
<dbReference type="GO" id="GO:0016020">
    <property type="term" value="C:membrane"/>
    <property type="evidence" value="ECO:0007669"/>
    <property type="project" value="TreeGrafter"/>
</dbReference>
<feature type="transmembrane region" description="Helical" evidence="2">
    <location>
        <begin position="312"/>
        <end position="336"/>
    </location>
</feature>
<feature type="region of interest" description="Disordered" evidence="1">
    <location>
        <begin position="376"/>
        <end position="397"/>
    </location>
</feature>
<feature type="transmembrane region" description="Helical" evidence="2">
    <location>
        <begin position="348"/>
        <end position="367"/>
    </location>
</feature>
<dbReference type="PANTHER" id="PTHR45757:SF20">
    <property type="entry name" value="MFS DOMAIN-CONTAINING PROTEIN"/>
    <property type="match status" value="1"/>
</dbReference>
<dbReference type="EMBL" id="CATQJA010001037">
    <property type="protein sequence ID" value="CAJ0565422.1"/>
    <property type="molecule type" value="Genomic_DNA"/>
</dbReference>
<evidence type="ECO:0000256" key="2">
    <source>
        <dbReference type="SAM" id="Phobius"/>
    </source>
</evidence>
<feature type="transmembrane region" description="Helical" evidence="2">
    <location>
        <begin position="186"/>
        <end position="205"/>
    </location>
</feature>
<dbReference type="PANTHER" id="PTHR45757">
    <property type="entry name" value="PROTEIN CBG23364-RELATED"/>
    <property type="match status" value="1"/>
</dbReference>
<protein>
    <submittedName>
        <fullName evidence="3">Uncharacterized protein</fullName>
    </submittedName>
</protein>